<feature type="region of interest" description="Disordered" evidence="1">
    <location>
        <begin position="51"/>
        <end position="116"/>
    </location>
</feature>
<gene>
    <name evidence="3" type="ORF">CMC5_003420</name>
</gene>
<evidence type="ECO:0000313" key="4">
    <source>
        <dbReference type="Proteomes" id="UP000067626"/>
    </source>
</evidence>
<feature type="signal peptide" evidence="2">
    <location>
        <begin position="1"/>
        <end position="19"/>
    </location>
</feature>
<feature type="region of interest" description="Disordered" evidence="1">
    <location>
        <begin position="27"/>
        <end position="46"/>
    </location>
</feature>
<accession>A0A0K1E6P1</accession>
<evidence type="ECO:0000256" key="2">
    <source>
        <dbReference type="SAM" id="SignalP"/>
    </source>
</evidence>
<dbReference type="KEGG" id="ccro:CMC5_003420"/>
<protein>
    <submittedName>
        <fullName evidence="3">Uncharacterized protein</fullName>
    </submittedName>
</protein>
<dbReference type="EMBL" id="CP012159">
    <property type="protein sequence ID" value="AKT36228.1"/>
    <property type="molecule type" value="Genomic_DNA"/>
</dbReference>
<keyword evidence="2" id="KW-0732">Signal</keyword>
<evidence type="ECO:0000313" key="3">
    <source>
        <dbReference type="EMBL" id="AKT36228.1"/>
    </source>
</evidence>
<feature type="chain" id="PRO_5005458967" evidence="2">
    <location>
        <begin position="20"/>
        <end position="409"/>
    </location>
</feature>
<name>A0A0K1E6P1_CHOCO</name>
<sequence>MRAGLLATLWLAGCSSAYLGEVAGEIGTEDRSSSPGMAKPPVPLSLQDPLGAAQAASTSALHSGASAGHPLSLEPPRFSDRSEAHASTFLGEGRLLSLRSPESEPSACPESSRRGRSAGLVAQLARGHGEPATVTLWLSRRGQTHAWRRPLAFARLASALGARTVPSAVLRRIPVGDVARLLEGQPGGPELLRELVVMNDGSVDALVQGQALGTSRPLGAPRPPSASCTRRIRAVDGAAEMEQWSRWAASLTPLAEERTQLVRDYVEMLVLDYLSGHIRRPDLLLDVDGDALILDDNADAFPALVPVHALDLLLRRLAAVERFPRTLHAGLLQLGRAQMAAHLAPGSIALPTREVTSRGGAPSAPAPLTGFDQWLVSPRTLIDLDERRLALLSLIEAKRVRHGEAALGL</sequence>
<organism evidence="3 4">
    <name type="scientific">Chondromyces crocatus</name>
    <dbReference type="NCBI Taxonomy" id="52"/>
    <lineage>
        <taxon>Bacteria</taxon>
        <taxon>Pseudomonadati</taxon>
        <taxon>Myxococcota</taxon>
        <taxon>Polyangia</taxon>
        <taxon>Polyangiales</taxon>
        <taxon>Polyangiaceae</taxon>
        <taxon>Chondromyces</taxon>
    </lineage>
</organism>
<keyword evidence="4" id="KW-1185">Reference proteome</keyword>
<reference evidence="3 4" key="1">
    <citation type="submission" date="2015-07" db="EMBL/GenBank/DDBJ databases">
        <title>Genome analysis of myxobacterium Chondromyces crocatus Cm c5 reveals a high potential for natural compound synthesis and the genetic basis for the loss of fruiting body formation.</title>
        <authorList>
            <person name="Zaburannyi N."/>
            <person name="Bunk B."/>
            <person name="Maier J."/>
            <person name="Overmann J."/>
            <person name="Mueller R."/>
        </authorList>
    </citation>
    <scope>NUCLEOTIDE SEQUENCE [LARGE SCALE GENOMIC DNA]</scope>
    <source>
        <strain evidence="3 4">Cm c5</strain>
    </source>
</reference>
<dbReference type="AlphaFoldDB" id="A0A0K1E6P1"/>
<dbReference type="Proteomes" id="UP000067626">
    <property type="component" value="Chromosome"/>
</dbReference>
<proteinExistence type="predicted"/>
<dbReference type="STRING" id="52.CMC5_003420"/>
<feature type="compositionally biased region" description="Low complexity" evidence="1">
    <location>
        <begin position="94"/>
        <end position="110"/>
    </location>
</feature>
<evidence type="ECO:0000256" key="1">
    <source>
        <dbReference type="SAM" id="MobiDB-lite"/>
    </source>
</evidence>